<evidence type="ECO:0000256" key="3">
    <source>
        <dbReference type="ARBA" id="ARBA00023002"/>
    </source>
</evidence>
<dbReference type="RefSeq" id="WP_132190377.1">
    <property type="nucleotide sequence ID" value="NZ_SLWM01000007.1"/>
</dbReference>
<evidence type="ECO:0000313" key="6">
    <source>
        <dbReference type="EMBL" id="TCO21830.1"/>
    </source>
</evidence>
<name>A0ABY2BIS8_9ACTN</name>
<evidence type="ECO:0000256" key="4">
    <source>
        <dbReference type="ARBA" id="ARBA00023033"/>
    </source>
</evidence>
<evidence type="ECO:0000256" key="2">
    <source>
        <dbReference type="ARBA" id="ARBA00022643"/>
    </source>
</evidence>
<accession>A0ABY2BIS8</accession>
<dbReference type="Gene3D" id="3.20.20.30">
    <property type="entry name" value="Luciferase-like domain"/>
    <property type="match status" value="1"/>
</dbReference>
<keyword evidence="2" id="KW-0288">FMN</keyword>
<evidence type="ECO:0000256" key="1">
    <source>
        <dbReference type="ARBA" id="ARBA00022630"/>
    </source>
</evidence>
<sequence length="269" mass="29676">MRFGVILPGGTAVEQLEQAVLAEEAGWDGVFVWEAAYGVDAWGLLSAMAARTERIKLGTMLTPLPWRRPWKVASQVVTLDQLSGGRAILAVGLGAVDTDLPLTGEELDLRTRASMMDEGIDLIRELWAGGLSYHSKHYDYECARDDLTQVGRPVQERIPIWVVGAWPRPKSMRRVLRCDGVLPQYQGEASPEQLRSLRTWLDERGAAPGLDVVAEGETPADDPAAAAAEVRLWAEAGATWWLETRWDMPHNSTERMQQVRARLAAGPPA</sequence>
<keyword evidence="4" id="KW-0503">Monooxygenase</keyword>
<dbReference type="InterPro" id="IPR050172">
    <property type="entry name" value="SsuD_RutA_monooxygenase"/>
</dbReference>
<dbReference type="Pfam" id="PF00296">
    <property type="entry name" value="Bac_luciferase"/>
    <property type="match status" value="1"/>
</dbReference>
<evidence type="ECO:0000313" key="7">
    <source>
        <dbReference type="Proteomes" id="UP000295818"/>
    </source>
</evidence>
<proteinExistence type="predicted"/>
<protein>
    <submittedName>
        <fullName evidence="6">Alkanesulfonate monooxygenase SsuD/methylene tetrahydromethanopterin reductase-like flavin-dependent oxidoreductase (Luciferase family)</fullName>
    </submittedName>
</protein>
<keyword evidence="1" id="KW-0285">Flavoprotein</keyword>
<dbReference type="PANTHER" id="PTHR42847:SF4">
    <property type="entry name" value="ALKANESULFONATE MONOOXYGENASE-RELATED"/>
    <property type="match status" value="1"/>
</dbReference>
<dbReference type="EMBL" id="SLWM01000007">
    <property type="protein sequence ID" value="TCO21830.1"/>
    <property type="molecule type" value="Genomic_DNA"/>
</dbReference>
<dbReference type="InterPro" id="IPR011251">
    <property type="entry name" value="Luciferase-like_dom"/>
</dbReference>
<keyword evidence="7" id="KW-1185">Reference proteome</keyword>
<comment type="caution">
    <text evidence="6">The sequence shown here is derived from an EMBL/GenBank/DDBJ whole genome shotgun (WGS) entry which is preliminary data.</text>
</comment>
<keyword evidence="3" id="KW-0560">Oxidoreductase</keyword>
<dbReference type="SUPFAM" id="SSF51679">
    <property type="entry name" value="Bacterial luciferase-like"/>
    <property type="match status" value="1"/>
</dbReference>
<organism evidence="6 7">
    <name type="scientific">Kribbella orskensis</name>
    <dbReference type="NCBI Taxonomy" id="2512216"/>
    <lineage>
        <taxon>Bacteria</taxon>
        <taxon>Bacillati</taxon>
        <taxon>Actinomycetota</taxon>
        <taxon>Actinomycetes</taxon>
        <taxon>Propionibacteriales</taxon>
        <taxon>Kribbellaceae</taxon>
        <taxon>Kribbella</taxon>
    </lineage>
</organism>
<feature type="domain" description="Luciferase-like" evidence="5">
    <location>
        <begin position="11"/>
        <end position="248"/>
    </location>
</feature>
<dbReference type="Proteomes" id="UP000295818">
    <property type="component" value="Unassembled WGS sequence"/>
</dbReference>
<evidence type="ECO:0000259" key="5">
    <source>
        <dbReference type="Pfam" id="PF00296"/>
    </source>
</evidence>
<reference evidence="6 7" key="1">
    <citation type="journal article" date="2015" name="Stand. Genomic Sci.">
        <title>Genomic Encyclopedia of Bacterial and Archaeal Type Strains, Phase III: the genomes of soil and plant-associated and newly described type strains.</title>
        <authorList>
            <person name="Whitman W.B."/>
            <person name="Woyke T."/>
            <person name="Klenk H.P."/>
            <person name="Zhou Y."/>
            <person name="Lilburn T.G."/>
            <person name="Beck B.J."/>
            <person name="De Vos P."/>
            <person name="Vandamme P."/>
            <person name="Eisen J.A."/>
            <person name="Garrity G."/>
            <person name="Hugenholtz P."/>
            <person name="Kyrpides N.C."/>
        </authorList>
    </citation>
    <scope>NUCLEOTIDE SEQUENCE [LARGE SCALE GENOMIC DNA]</scope>
    <source>
        <strain evidence="6 7">VKM Ac-2538</strain>
    </source>
</reference>
<gene>
    <name evidence="6" type="ORF">EV644_107152</name>
</gene>
<dbReference type="InterPro" id="IPR036661">
    <property type="entry name" value="Luciferase-like_sf"/>
</dbReference>
<dbReference type="PANTHER" id="PTHR42847">
    <property type="entry name" value="ALKANESULFONATE MONOOXYGENASE"/>
    <property type="match status" value="1"/>
</dbReference>